<dbReference type="InterPro" id="IPR011009">
    <property type="entry name" value="Kinase-like_dom_sf"/>
</dbReference>
<dbReference type="Pfam" id="PF01636">
    <property type="entry name" value="APH"/>
    <property type="match status" value="1"/>
</dbReference>
<dbReference type="OrthoDB" id="9800774at2"/>
<dbReference type="PANTHER" id="PTHR21310:SF15">
    <property type="entry name" value="AMINOGLYCOSIDE PHOSPHOTRANSFERASE DOMAIN-CONTAINING PROTEIN"/>
    <property type="match status" value="1"/>
</dbReference>
<evidence type="ECO:0000313" key="3">
    <source>
        <dbReference type="Proteomes" id="UP000248066"/>
    </source>
</evidence>
<sequence>MKTGWERMRQEEPFDREWAEELLYQYDPDARLVEAQRLTGGLSNTNFLLLLAGAQKLVLRIPHDRQCLAKEQAVHNLLETIEFVPHMQVCGSTGSEQAAFLDWKKGTLLRDVLGKVSDPKQEEAGKSVGRAMGRFRNIASFSRAGDLDVNLEIGFPFSLTPAFYNSTFDYFFSAGKTGRHLHPGLAREVRRFAVKHATLLESDTSGTGLVHGDFNGLNILMEGTEVSAVLDWEFAMAGSIYIDLGNLIRYDTYPDFVRFEAGVLAGLKQEGIELPEEWRKLARLADLVSLCSMLDHDEVGPIRNADLTRLITQTVNDPVFISE</sequence>
<dbReference type="AlphaFoldDB" id="A0A2W0HPE8"/>
<dbReference type="RefSeq" id="WP_110519312.1">
    <property type="nucleotide sequence ID" value="NZ_PDOF01000001.1"/>
</dbReference>
<evidence type="ECO:0000259" key="1">
    <source>
        <dbReference type="Pfam" id="PF01636"/>
    </source>
</evidence>
<organism evidence="2 3">
    <name type="scientific">Alteribacter lacisalsi</name>
    <dbReference type="NCBI Taxonomy" id="2045244"/>
    <lineage>
        <taxon>Bacteria</taxon>
        <taxon>Bacillati</taxon>
        <taxon>Bacillota</taxon>
        <taxon>Bacilli</taxon>
        <taxon>Bacillales</taxon>
        <taxon>Bacillaceae</taxon>
        <taxon>Alteribacter</taxon>
    </lineage>
</organism>
<dbReference type="SUPFAM" id="SSF56112">
    <property type="entry name" value="Protein kinase-like (PK-like)"/>
    <property type="match status" value="1"/>
</dbReference>
<dbReference type="Gene3D" id="3.90.1200.10">
    <property type="match status" value="1"/>
</dbReference>
<dbReference type="InterPro" id="IPR051678">
    <property type="entry name" value="AGP_Transferase"/>
</dbReference>
<dbReference type="EMBL" id="PDOF01000001">
    <property type="protein sequence ID" value="PYZ98972.1"/>
    <property type="molecule type" value="Genomic_DNA"/>
</dbReference>
<dbReference type="InterPro" id="IPR002575">
    <property type="entry name" value="Aminoglycoside_PTrfase"/>
</dbReference>
<keyword evidence="3" id="KW-1185">Reference proteome</keyword>
<gene>
    <name evidence="2" type="ORF">CR205_10505</name>
</gene>
<comment type="caution">
    <text evidence="2">The sequence shown here is derived from an EMBL/GenBank/DDBJ whole genome shotgun (WGS) entry which is preliminary data.</text>
</comment>
<proteinExistence type="predicted"/>
<reference evidence="2 3" key="1">
    <citation type="submission" date="2017-10" db="EMBL/GenBank/DDBJ databases">
        <title>Bacillus sp. nov., a halophilic bacterium isolated from a Yangshapao Lake.</title>
        <authorList>
            <person name="Wang H."/>
        </authorList>
    </citation>
    <scope>NUCLEOTIDE SEQUENCE [LARGE SCALE GENOMIC DNA]</scope>
    <source>
        <strain evidence="2 3">YSP-3</strain>
    </source>
</reference>
<protein>
    <recommendedName>
        <fullName evidence="1">Aminoglycoside phosphotransferase domain-containing protein</fullName>
    </recommendedName>
</protein>
<accession>A0A2W0HPE8</accession>
<dbReference type="PANTHER" id="PTHR21310">
    <property type="entry name" value="AMINOGLYCOSIDE PHOSPHOTRANSFERASE-RELATED-RELATED"/>
    <property type="match status" value="1"/>
</dbReference>
<feature type="domain" description="Aminoglycoside phosphotransferase" evidence="1">
    <location>
        <begin position="35"/>
        <end position="273"/>
    </location>
</feature>
<name>A0A2W0HPE8_9BACI</name>
<evidence type="ECO:0000313" key="2">
    <source>
        <dbReference type="EMBL" id="PYZ98972.1"/>
    </source>
</evidence>
<dbReference type="Proteomes" id="UP000248066">
    <property type="component" value="Unassembled WGS sequence"/>
</dbReference>